<evidence type="ECO:0000256" key="1">
    <source>
        <dbReference type="ARBA" id="ARBA00023122"/>
    </source>
</evidence>
<dbReference type="InterPro" id="IPR000644">
    <property type="entry name" value="CBS_dom"/>
</dbReference>
<proteinExistence type="predicted"/>
<dbReference type="PANTHER" id="PTHR43080">
    <property type="entry name" value="CBS DOMAIN-CONTAINING PROTEIN CBSX3, MITOCHONDRIAL"/>
    <property type="match status" value="1"/>
</dbReference>
<dbReference type="InterPro" id="IPR048125">
    <property type="entry name" value="CBS_CbpB"/>
</dbReference>
<accession>A0A7X2S4I2</accession>
<gene>
    <name evidence="4" type="ORF">GKZ89_06695</name>
</gene>
<dbReference type="InterPro" id="IPR046342">
    <property type="entry name" value="CBS_dom_sf"/>
</dbReference>
<reference evidence="4 5" key="1">
    <citation type="journal article" date="2017" name="Int. J. Syst. Evol. Microbiol.">
        <title>Bacillus mangrovi sp. nov., isolated from a sediment sample from a mangrove forest.</title>
        <authorList>
            <person name="Gupta V."/>
            <person name="Singh P.K."/>
            <person name="Korpole S."/>
            <person name="Tanuku N.R.S."/>
            <person name="Pinnaka A.K."/>
        </authorList>
    </citation>
    <scope>NUCLEOTIDE SEQUENCE [LARGE SCALE GENOMIC DNA]</scope>
    <source>
        <strain evidence="4 5">KCTC 33872</strain>
    </source>
</reference>
<dbReference type="Proteomes" id="UP000434639">
    <property type="component" value="Unassembled WGS sequence"/>
</dbReference>
<dbReference type="Pfam" id="PF00571">
    <property type="entry name" value="CBS"/>
    <property type="match status" value="2"/>
</dbReference>
<dbReference type="EMBL" id="WMIB01000004">
    <property type="protein sequence ID" value="MTH53096.1"/>
    <property type="molecule type" value="Genomic_DNA"/>
</dbReference>
<evidence type="ECO:0000256" key="2">
    <source>
        <dbReference type="PROSITE-ProRule" id="PRU00703"/>
    </source>
</evidence>
<evidence type="ECO:0000259" key="3">
    <source>
        <dbReference type="PROSITE" id="PS51371"/>
    </source>
</evidence>
<organism evidence="4 5">
    <name type="scientific">Metabacillus mangrovi</name>
    <dbReference type="NCBI Taxonomy" id="1491830"/>
    <lineage>
        <taxon>Bacteria</taxon>
        <taxon>Bacillati</taxon>
        <taxon>Bacillota</taxon>
        <taxon>Bacilli</taxon>
        <taxon>Bacillales</taxon>
        <taxon>Bacillaceae</taxon>
        <taxon>Metabacillus</taxon>
    </lineage>
</organism>
<dbReference type="InterPro" id="IPR051257">
    <property type="entry name" value="Diverse_CBS-Domain"/>
</dbReference>
<keyword evidence="1 2" id="KW-0129">CBS domain</keyword>
<dbReference type="RefSeq" id="WP_155111626.1">
    <property type="nucleotide sequence ID" value="NZ_WMIB01000004.1"/>
</dbReference>
<dbReference type="OrthoDB" id="2375431at2"/>
<dbReference type="NCBIfam" id="NF041630">
    <property type="entry name" value="CBS_CbpB"/>
    <property type="match status" value="1"/>
</dbReference>
<dbReference type="CDD" id="cd04643">
    <property type="entry name" value="CBS_pair_bac"/>
    <property type="match status" value="1"/>
</dbReference>
<name>A0A7X2S4I2_9BACI</name>
<comment type="caution">
    <text evidence="4">The sequence shown here is derived from an EMBL/GenBank/DDBJ whole genome shotgun (WGS) entry which is preliminary data.</text>
</comment>
<feature type="domain" description="CBS" evidence="3">
    <location>
        <begin position="18"/>
        <end position="79"/>
    </location>
</feature>
<protein>
    <submittedName>
        <fullName evidence="4">CBS domain-containing protein</fullName>
    </submittedName>
</protein>
<dbReference type="SUPFAM" id="SSF54631">
    <property type="entry name" value="CBS-domain pair"/>
    <property type="match status" value="1"/>
</dbReference>
<sequence>MITLRAGELMDACVMDLMIPGDKVAHVQLGNSLEHALLVLTRTGYTAIPVLDSAYRLHGLIGTNMIIDAIMGLERIEAERLGDIKVSEVMNPEIPRLKDHDPASKGLELVVDHPFVCVESSEGYFEGIFTRREILKQLDRHVKKLNRG</sequence>
<dbReference type="PANTHER" id="PTHR43080:SF30">
    <property type="entry name" value="CYCLIC DI-AMP RECEPTOR B"/>
    <property type="match status" value="1"/>
</dbReference>
<keyword evidence="5" id="KW-1185">Reference proteome</keyword>
<evidence type="ECO:0000313" key="5">
    <source>
        <dbReference type="Proteomes" id="UP000434639"/>
    </source>
</evidence>
<evidence type="ECO:0000313" key="4">
    <source>
        <dbReference type="EMBL" id="MTH53096.1"/>
    </source>
</evidence>
<dbReference type="AlphaFoldDB" id="A0A7X2S4I2"/>
<dbReference type="Gene3D" id="3.10.580.10">
    <property type="entry name" value="CBS-domain"/>
    <property type="match status" value="1"/>
</dbReference>
<dbReference type="PROSITE" id="PS51371">
    <property type="entry name" value="CBS"/>
    <property type="match status" value="1"/>
</dbReference>